<comment type="caution">
    <text evidence="9">The sequence shown here is derived from an EMBL/GenBank/DDBJ whole genome shotgun (WGS) entry which is preliminary data.</text>
</comment>
<accession>A0A0Q3WU45</accession>
<dbReference type="CDD" id="cd06782">
    <property type="entry name" value="cpPDZ_CPP-like"/>
    <property type="match status" value="1"/>
</dbReference>
<dbReference type="EC" id="3.4.21.102" evidence="6"/>
<dbReference type="InterPro" id="IPR004447">
    <property type="entry name" value="Peptidase_S41A"/>
</dbReference>
<dbReference type="SUPFAM" id="SSF47090">
    <property type="entry name" value="PGBD-like"/>
    <property type="match status" value="1"/>
</dbReference>
<dbReference type="NCBIfam" id="TIGR00225">
    <property type="entry name" value="prc"/>
    <property type="match status" value="1"/>
</dbReference>
<comment type="catalytic activity">
    <reaction evidence="5">
        <text>The enzyme shows specific recognition of a C-terminal tripeptide, Xaa-Yaa-Zaa, in which Xaa is preferably Ala or Leu, Yaa is preferably Ala or Tyr, and Zaa is preferably Ala, but then cleaves at a variable distance from the C-terminus. A typical cleavage is -Ala-Ala-|-Arg-Ala-Ala-Lys-Glu-Asn-Tyr-Ala-Leu-Ala-Ala.</text>
        <dbReference type="EC" id="3.4.21.102"/>
    </reaction>
</comment>
<dbReference type="SUPFAM" id="SSF50156">
    <property type="entry name" value="PDZ domain-like"/>
    <property type="match status" value="1"/>
</dbReference>
<dbReference type="InterPro" id="IPR041489">
    <property type="entry name" value="PDZ_6"/>
</dbReference>
<evidence type="ECO:0000313" key="10">
    <source>
        <dbReference type="Proteomes" id="UP000051888"/>
    </source>
</evidence>
<dbReference type="InterPro" id="IPR036366">
    <property type="entry name" value="PGBDSf"/>
</dbReference>
<dbReference type="Gene3D" id="3.90.226.10">
    <property type="entry name" value="2-enoyl-CoA Hydratase, Chain A, domain 1"/>
    <property type="match status" value="1"/>
</dbReference>
<keyword evidence="10" id="KW-1185">Reference proteome</keyword>
<proteinExistence type="inferred from homology"/>
<dbReference type="InterPro" id="IPR055210">
    <property type="entry name" value="CtpA/B_N"/>
</dbReference>
<dbReference type="Proteomes" id="UP000051888">
    <property type="component" value="Unassembled WGS sequence"/>
</dbReference>
<organism evidence="9 10">
    <name type="scientific">Heyndrickxia shackletonii</name>
    <dbReference type="NCBI Taxonomy" id="157838"/>
    <lineage>
        <taxon>Bacteria</taxon>
        <taxon>Bacillati</taxon>
        <taxon>Bacillota</taxon>
        <taxon>Bacilli</taxon>
        <taxon>Bacillales</taxon>
        <taxon>Bacillaceae</taxon>
        <taxon>Heyndrickxia</taxon>
    </lineage>
</organism>
<evidence type="ECO:0000256" key="5">
    <source>
        <dbReference type="ARBA" id="ARBA00051784"/>
    </source>
</evidence>
<dbReference type="SUPFAM" id="SSF52096">
    <property type="entry name" value="ClpP/crotonase"/>
    <property type="match status" value="1"/>
</dbReference>
<dbReference type="Gene3D" id="2.30.42.10">
    <property type="match status" value="1"/>
</dbReference>
<dbReference type="Pfam" id="PF03572">
    <property type="entry name" value="Peptidase_S41"/>
    <property type="match status" value="1"/>
</dbReference>
<dbReference type="InterPro" id="IPR036365">
    <property type="entry name" value="PGBD-like_sf"/>
</dbReference>
<evidence type="ECO:0000256" key="7">
    <source>
        <dbReference type="RuleBase" id="RU004404"/>
    </source>
</evidence>
<dbReference type="Pfam" id="PF01471">
    <property type="entry name" value="PG_binding_1"/>
    <property type="match status" value="1"/>
</dbReference>
<dbReference type="PATRIC" id="fig|157838.3.peg.1239"/>
<dbReference type="GO" id="GO:0006508">
    <property type="term" value="P:proteolysis"/>
    <property type="evidence" value="ECO:0007669"/>
    <property type="project" value="UniProtKB-KW"/>
</dbReference>
<evidence type="ECO:0000256" key="2">
    <source>
        <dbReference type="ARBA" id="ARBA00022670"/>
    </source>
</evidence>
<dbReference type="EMBL" id="LJJC01000004">
    <property type="protein sequence ID" value="KQL53031.1"/>
    <property type="molecule type" value="Genomic_DNA"/>
</dbReference>
<dbReference type="PANTHER" id="PTHR32060">
    <property type="entry name" value="TAIL-SPECIFIC PROTEASE"/>
    <property type="match status" value="1"/>
</dbReference>
<sequence length="483" mass="53426">MKRKWLAVIISGSLITGVGGTYTGMKWYYHDLERKVEENGSPISLKGQQIQPDLSKIAQAYDLIMKSYVKKVEEKQLVEGAIQGMVSTLNDPFSVYMDAKTATQFNNTLDSSFEGIGAEVAQKDGKIVIVAPYKDSPAEKAGLRPKDVIVKIDGVSTHGLDLTEATTKIRGKKGTTVTLEIQREGTSNPLTFVVKRESIPLETVFSEIKKQGDKSIGYLEITQFSKDTAIDFNEKLKKLESQNIHGLIIDVRGNPGGYLSSVEDMLKGLVPNNKPYFQIEQRNGEKLPYYSKLKQKKPYPIAVLVDEGSASAAEILASSLQEADGYALIGEKTFGKGTVQTAIPLGDGSSIKLTMYKWLTPDGNWIHQKGINPTIEVKQPEYFYVNPLTLDHSLKLDANNEQVKLAQQILSGLGYGPGREDGYFDYQTERAVKAFQNQEKLPATGEIDPKTAELMDTALTQARKEEKNDLQLQVALTYIGNKN</sequence>
<keyword evidence="4 7" id="KW-0720">Serine protease</keyword>
<dbReference type="InterPro" id="IPR005151">
    <property type="entry name" value="Tail-specific_protease"/>
</dbReference>
<feature type="domain" description="PDZ" evidence="8">
    <location>
        <begin position="106"/>
        <end position="170"/>
    </location>
</feature>
<dbReference type="Gene3D" id="1.10.101.10">
    <property type="entry name" value="PGBD-like superfamily/PGBD"/>
    <property type="match status" value="1"/>
</dbReference>
<dbReference type="STRING" id="157838.AN964_05565"/>
<dbReference type="AlphaFoldDB" id="A0A0Q3WU45"/>
<protein>
    <recommendedName>
        <fullName evidence="6">C-terminal processing peptidase</fullName>
        <ecNumber evidence="6">3.4.21.102</ecNumber>
    </recommendedName>
</protein>
<dbReference type="RefSeq" id="WP_055738747.1">
    <property type="nucleotide sequence ID" value="NZ_JAAIWL010000004.1"/>
</dbReference>
<evidence type="ECO:0000256" key="4">
    <source>
        <dbReference type="ARBA" id="ARBA00022825"/>
    </source>
</evidence>
<dbReference type="GO" id="GO:0007165">
    <property type="term" value="P:signal transduction"/>
    <property type="evidence" value="ECO:0007669"/>
    <property type="project" value="TreeGrafter"/>
</dbReference>
<reference evidence="9 10" key="1">
    <citation type="submission" date="2015-09" db="EMBL/GenBank/DDBJ databases">
        <title>Genome sequencing project for genomic taxonomy and phylogenomics of Bacillus-like bacteria.</title>
        <authorList>
            <person name="Liu B."/>
            <person name="Wang J."/>
            <person name="Zhu Y."/>
            <person name="Liu G."/>
            <person name="Chen Q."/>
            <person name="Chen Z."/>
            <person name="Lan J."/>
            <person name="Che J."/>
            <person name="Ge C."/>
            <person name="Shi H."/>
            <person name="Pan Z."/>
            <person name="Liu X."/>
        </authorList>
    </citation>
    <scope>NUCLEOTIDE SEQUENCE [LARGE SCALE GENOMIC DNA]</scope>
    <source>
        <strain evidence="9 10">LMG 18435</strain>
    </source>
</reference>
<evidence type="ECO:0000259" key="8">
    <source>
        <dbReference type="PROSITE" id="PS50106"/>
    </source>
</evidence>
<dbReference type="Gene3D" id="3.30.750.44">
    <property type="match status" value="1"/>
</dbReference>
<dbReference type="Pfam" id="PF22694">
    <property type="entry name" value="CtpB_N-like"/>
    <property type="match status" value="1"/>
</dbReference>
<dbReference type="InterPro" id="IPR029045">
    <property type="entry name" value="ClpP/crotonase-like_dom_sf"/>
</dbReference>
<keyword evidence="3 7" id="KW-0378">Hydrolase</keyword>
<dbReference type="OrthoDB" id="9812068at2"/>
<dbReference type="FunFam" id="2.30.42.10:FF:000063">
    <property type="entry name" value="Peptidase, S41 family"/>
    <property type="match status" value="1"/>
</dbReference>
<keyword evidence="2 7" id="KW-0645">Protease</keyword>
<dbReference type="GO" id="GO:0004252">
    <property type="term" value="F:serine-type endopeptidase activity"/>
    <property type="evidence" value="ECO:0007669"/>
    <property type="project" value="UniProtKB-EC"/>
</dbReference>
<dbReference type="FunFam" id="3.30.750.44:FF:000001">
    <property type="entry name" value="S41 family peptidase"/>
    <property type="match status" value="1"/>
</dbReference>
<evidence type="ECO:0000313" key="9">
    <source>
        <dbReference type="EMBL" id="KQL53031.1"/>
    </source>
</evidence>
<dbReference type="InterPro" id="IPR036034">
    <property type="entry name" value="PDZ_sf"/>
</dbReference>
<comment type="similarity">
    <text evidence="1 7">Belongs to the peptidase S41A family.</text>
</comment>
<gene>
    <name evidence="9" type="ORF">AN964_05565</name>
</gene>
<dbReference type="Pfam" id="PF17820">
    <property type="entry name" value="PDZ_6"/>
    <property type="match status" value="1"/>
</dbReference>
<dbReference type="SMART" id="SM00228">
    <property type="entry name" value="PDZ"/>
    <property type="match status" value="1"/>
</dbReference>
<evidence type="ECO:0000256" key="1">
    <source>
        <dbReference type="ARBA" id="ARBA00009179"/>
    </source>
</evidence>
<dbReference type="InterPro" id="IPR001478">
    <property type="entry name" value="PDZ"/>
</dbReference>
<dbReference type="CDD" id="cd07560">
    <property type="entry name" value="Peptidase_S41_CPP"/>
    <property type="match status" value="1"/>
</dbReference>
<name>A0A0Q3WU45_9BACI</name>
<evidence type="ECO:0000256" key="3">
    <source>
        <dbReference type="ARBA" id="ARBA00022801"/>
    </source>
</evidence>
<dbReference type="PANTHER" id="PTHR32060:SF29">
    <property type="entry name" value="CARBOXY-TERMINAL PROCESSING PROTEASE CTPB"/>
    <property type="match status" value="1"/>
</dbReference>
<evidence type="ECO:0000256" key="6">
    <source>
        <dbReference type="ARBA" id="ARBA00066637"/>
    </source>
</evidence>
<dbReference type="PROSITE" id="PS50106">
    <property type="entry name" value="PDZ"/>
    <property type="match status" value="1"/>
</dbReference>
<dbReference type="InterPro" id="IPR002477">
    <property type="entry name" value="Peptidoglycan-bd-like"/>
</dbReference>
<dbReference type="GO" id="GO:0030288">
    <property type="term" value="C:outer membrane-bounded periplasmic space"/>
    <property type="evidence" value="ECO:0007669"/>
    <property type="project" value="TreeGrafter"/>
</dbReference>
<dbReference type="SMART" id="SM00245">
    <property type="entry name" value="TSPc"/>
    <property type="match status" value="1"/>
</dbReference>